<gene>
    <name evidence="1" type="ORF">J2W36_004878</name>
</gene>
<accession>A0ABT9SE05</accession>
<comment type="caution">
    <text evidence="1">The sequence shown here is derived from an EMBL/GenBank/DDBJ whole genome shotgun (WGS) entry which is preliminary data.</text>
</comment>
<keyword evidence="2" id="KW-1185">Reference proteome</keyword>
<evidence type="ECO:0000313" key="2">
    <source>
        <dbReference type="Proteomes" id="UP001226867"/>
    </source>
</evidence>
<sequence length="118" mass="12258">MNPLIMGLAIALAVSVAGNASIGWAWLGARDDLATATVERDNARSAATACSDATEDLRELADKRGAEAKVAQAAARRAAKAKGDRANLILTTPPALRGDDCGSARVRIDDWLSGRTTP</sequence>
<evidence type="ECO:0008006" key="3">
    <source>
        <dbReference type="Google" id="ProtNLM"/>
    </source>
</evidence>
<dbReference type="EMBL" id="JAUSRO010000020">
    <property type="protein sequence ID" value="MDP9902601.1"/>
    <property type="molecule type" value="Genomic_DNA"/>
</dbReference>
<protein>
    <recommendedName>
        <fullName evidence="3">Lysozyme</fullName>
    </recommendedName>
</protein>
<proteinExistence type="predicted"/>
<organism evidence="1 2">
    <name type="scientific">Variovorax ginsengisoli</name>
    <dbReference type="NCBI Taxonomy" id="363844"/>
    <lineage>
        <taxon>Bacteria</taxon>
        <taxon>Pseudomonadati</taxon>
        <taxon>Pseudomonadota</taxon>
        <taxon>Betaproteobacteria</taxon>
        <taxon>Burkholderiales</taxon>
        <taxon>Comamonadaceae</taxon>
        <taxon>Variovorax</taxon>
    </lineage>
</organism>
<name>A0ABT9SE05_9BURK</name>
<reference evidence="1 2" key="1">
    <citation type="submission" date="2023-07" db="EMBL/GenBank/DDBJ databases">
        <title>Sorghum-associated microbial communities from plants grown in Nebraska, USA.</title>
        <authorList>
            <person name="Schachtman D."/>
        </authorList>
    </citation>
    <scope>NUCLEOTIDE SEQUENCE [LARGE SCALE GENOMIC DNA]</scope>
    <source>
        <strain evidence="1 2">DS1607</strain>
    </source>
</reference>
<evidence type="ECO:0000313" key="1">
    <source>
        <dbReference type="EMBL" id="MDP9902601.1"/>
    </source>
</evidence>
<dbReference type="Proteomes" id="UP001226867">
    <property type="component" value="Unassembled WGS sequence"/>
</dbReference>
<dbReference type="RefSeq" id="WP_307692337.1">
    <property type="nucleotide sequence ID" value="NZ_JAUSRO010000020.1"/>
</dbReference>